<feature type="domain" description="Tyrosine specific protein phosphatases" evidence="9">
    <location>
        <begin position="27"/>
        <end position="108"/>
    </location>
</feature>
<protein>
    <recommendedName>
        <fullName evidence="3">protein-tyrosine-phosphatase</fullName>
        <ecNumber evidence="3">3.1.3.48</ecNumber>
    </recommendedName>
</protein>
<keyword evidence="6" id="KW-0904">Protein phosphatase</keyword>
<keyword evidence="5" id="KW-0378">Hydrolase</keyword>
<dbReference type="InterPro" id="IPR000242">
    <property type="entry name" value="PTP_cat"/>
</dbReference>
<keyword evidence="11" id="KW-1185">Reference proteome</keyword>
<evidence type="ECO:0000256" key="6">
    <source>
        <dbReference type="ARBA" id="ARBA00022912"/>
    </source>
</evidence>
<dbReference type="GO" id="GO:0004726">
    <property type="term" value="F:non-membrane spanning protein tyrosine phosphatase activity"/>
    <property type="evidence" value="ECO:0007669"/>
    <property type="project" value="TreeGrafter"/>
</dbReference>
<dbReference type="GO" id="GO:0070373">
    <property type="term" value="P:negative regulation of ERK1 and ERK2 cascade"/>
    <property type="evidence" value="ECO:0007669"/>
    <property type="project" value="TreeGrafter"/>
</dbReference>
<dbReference type="OrthoDB" id="9450131at2759"/>
<dbReference type="SMART" id="SM00404">
    <property type="entry name" value="PTPc_motif"/>
    <property type="match status" value="1"/>
</dbReference>
<evidence type="ECO:0000313" key="10">
    <source>
        <dbReference type="EMBL" id="KAF6022090.1"/>
    </source>
</evidence>
<gene>
    <name evidence="10" type="ORF">EB796_019604</name>
</gene>
<accession>A0A7J7J793</accession>
<dbReference type="InterPro" id="IPR051985">
    <property type="entry name" value="NR_tyrosine_phosphatase"/>
</dbReference>
<comment type="subcellular location">
    <subcellularLocation>
        <location evidence="1">Endomembrane system</location>
    </subcellularLocation>
</comment>
<dbReference type="PANTHER" id="PTHR46047">
    <property type="entry name" value="TYROSINE-PROTEIN PHOSPHATASE NON-RECEPTOR TYPE 61F"/>
    <property type="match status" value="1"/>
</dbReference>
<evidence type="ECO:0000256" key="1">
    <source>
        <dbReference type="ARBA" id="ARBA00004308"/>
    </source>
</evidence>
<dbReference type="PROSITE" id="PS50056">
    <property type="entry name" value="TYR_PHOSPHATASE_2"/>
    <property type="match status" value="1"/>
</dbReference>
<evidence type="ECO:0000256" key="2">
    <source>
        <dbReference type="ARBA" id="ARBA00009701"/>
    </source>
</evidence>
<dbReference type="Pfam" id="PF00102">
    <property type="entry name" value="Y_phosphatase"/>
    <property type="match status" value="1"/>
</dbReference>
<dbReference type="PRINTS" id="PR00700">
    <property type="entry name" value="PRTYPHPHTASE"/>
</dbReference>
<proteinExistence type="inferred from homology"/>
<evidence type="ECO:0000256" key="4">
    <source>
        <dbReference type="ARBA" id="ARBA00022553"/>
    </source>
</evidence>
<dbReference type="GO" id="GO:0012505">
    <property type="term" value="C:endomembrane system"/>
    <property type="evidence" value="ECO:0007669"/>
    <property type="project" value="UniProtKB-SubCell"/>
</dbReference>
<dbReference type="Proteomes" id="UP000593567">
    <property type="component" value="Unassembled WGS sequence"/>
</dbReference>
<dbReference type="EMBL" id="VXIV02002904">
    <property type="protein sequence ID" value="KAF6022090.1"/>
    <property type="molecule type" value="Genomic_DNA"/>
</dbReference>
<evidence type="ECO:0000259" key="8">
    <source>
        <dbReference type="PROSITE" id="PS50055"/>
    </source>
</evidence>
<dbReference type="InterPro" id="IPR016130">
    <property type="entry name" value="Tyr_Pase_AS"/>
</dbReference>
<evidence type="ECO:0000256" key="7">
    <source>
        <dbReference type="ARBA" id="ARBA00023136"/>
    </source>
</evidence>
<name>A0A7J7J793_BUGNE</name>
<keyword evidence="4" id="KW-0597">Phosphoprotein</keyword>
<keyword evidence="7" id="KW-0472">Membrane</keyword>
<dbReference type="GO" id="GO:0019901">
    <property type="term" value="F:protein kinase binding"/>
    <property type="evidence" value="ECO:0007669"/>
    <property type="project" value="TreeGrafter"/>
</dbReference>
<comment type="caution">
    <text evidence="10">The sequence shown here is derived from an EMBL/GenBank/DDBJ whole genome shotgun (WGS) entry which is preliminary data.</text>
</comment>
<organism evidence="10 11">
    <name type="scientific">Bugula neritina</name>
    <name type="common">Brown bryozoan</name>
    <name type="synonym">Sertularia neritina</name>
    <dbReference type="NCBI Taxonomy" id="10212"/>
    <lineage>
        <taxon>Eukaryota</taxon>
        <taxon>Metazoa</taxon>
        <taxon>Spiralia</taxon>
        <taxon>Lophotrochozoa</taxon>
        <taxon>Bryozoa</taxon>
        <taxon>Gymnolaemata</taxon>
        <taxon>Cheilostomatida</taxon>
        <taxon>Flustrina</taxon>
        <taxon>Buguloidea</taxon>
        <taxon>Bugulidae</taxon>
        <taxon>Bugula</taxon>
    </lineage>
</organism>
<reference evidence="10" key="1">
    <citation type="submission" date="2020-06" db="EMBL/GenBank/DDBJ databases">
        <title>Draft genome of Bugula neritina, a colonial animal packing powerful symbionts and potential medicines.</title>
        <authorList>
            <person name="Rayko M."/>
        </authorList>
    </citation>
    <scope>NUCLEOTIDE SEQUENCE [LARGE SCALE GENOMIC DNA]</scope>
    <source>
        <strain evidence="10">Kwan_BN1</strain>
    </source>
</reference>
<dbReference type="AlphaFoldDB" id="A0A7J7J793"/>
<sequence>MQSNTSHSVLHYQFILWPDYGIPQSTATFLSFLRNVQPSGILTSTDGLGPAVVHCSAGIGRSGTFCLVDAALVLIERGASLADLNLRQLLLEMRSYREYMIQTPDQLRFAYLSVIDSLKTKEVGETGDPACASNS</sequence>
<evidence type="ECO:0000313" key="11">
    <source>
        <dbReference type="Proteomes" id="UP000593567"/>
    </source>
</evidence>
<evidence type="ECO:0000256" key="5">
    <source>
        <dbReference type="ARBA" id="ARBA00022801"/>
    </source>
</evidence>
<dbReference type="GO" id="GO:0005737">
    <property type="term" value="C:cytoplasm"/>
    <property type="evidence" value="ECO:0007669"/>
    <property type="project" value="TreeGrafter"/>
</dbReference>
<dbReference type="InterPro" id="IPR003595">
    <property type="entry name" value="Tyr_Pase_cat"/>
</dbReference>
<dbReference type="PROSITE" id="PS00383">
    <property type="entry name" value="TYR_PHOSPHATASE_1"/>
    <property type="match status" value="1"/>
</dbReference>
<dbReference type="Gene3D" id="3.90.190.10">
    <property type="entry name" value="Protein tyrosine phosphatase superfamily"/>
    <property type="match status" value="1"/>
</dbReference>
<dbReference type="InterPro" id="IPR029021">
    <property type="entry name" value="Prot-tyrosine_phosphatase-like"/>
</dbReference>
<dbReference type="InterPro" id="IPR000387">
    <property type="entry name" value="Tyr_Pase_dom"/>
</dbReference>
<dbReference type="EC" id="3.1.3.48" evidence="3"/>
<dbReference type="PANTHER" id="PTHR46047:SF3">
    <property type="entry name" value="TYROSINE-PROTEIN PHOSPHATASE NON-RECEPTOR TYPE 61F"/>
    <property type="match status" value="1"/>
</dbReference>
<evidence type="ECO:0000259" key="9">
    <source>
        <dbReference type="PROSITE" id="PS50056"/>
    </source>
</evidence>
<dbReference type="GO" id="GO:0005634">
    <property type="term" value="C:nucleus"/>
    <property type="evidence" value="ECO:0007669"/>
    <property type="project" value="TreeGrafter"/>
</dbReference>
<feature type="domain" description="Tyrosine-protein phosphatase" evidence="8">
    <location>
        <begin position="1"/>
        <end position="117"/>
    </location>
</feature>
<dbReference type="GO" id="GO:0046426">
    <property type="term" value="P:negative regulation of receptor signaling pathway via JAK-STAT"/>
    <property type="evidence" value="ECO:0007669"/>
    <property type="project" value="TreeGrafter"/>
</dbReference>
<evidence type="ECO:0000256" key="3">
    <source>
        <dbReference type="ARBA" id="ARBA00013064"/>
    </source>
</evidence>
<dbReference type="PROSITE" id="PS50055">
    <property type="entry name" value="TYR_PHOSPHATASE_PTP"/>
    <property type="match status" value="1"/>
</dbReference>
<comment type="similarity">
    <text evidence="2">Belongs to the protein-tyrosine phosphatase family. Non-receptor class 1 subfamily.</text>
</comment>
<dbReference type="SUPFAM" id="SSF52799">
    <property type="entry name" value="(Phosphotyrosine protein) phosphatases II"/>
    <property type="match status" value="1"/>
</dbReference>